<dbReference type="SUPFAM" id="SSF48498">
    <property type="entry name" value="Tetracyclin repressor-like, C-terminal domain"/>
    <property type="match status" value="1"/>
</dbReference>
<dbReference type="EMBL" id="CP154858">
    <property type="protein sequence ID" value="XDT71483.1"/>
    <property type="molecule type" value="Genomic_DNA"/>
</dbReference>
<proteinExistence type="predicted"/>
<dbReference type="Gene3D" id="1.10.357.10">
    <property type="entry name" value="Tetracycline Repressor, domain 2"/>
    <property type="match status" value="1"/>
</dbReference>
<keyword evidence="1" id="KW-0805">Transcription regulation</keyword>
<feature type="DNA-binding region" description="H-T-H motif" evidence="4">
    <location>
        <begin position="25"/>
        <end position="44"/>
    </location>
</feature>
<keyword evidence="3" id="KW-0804">Transcription</keyword>
<evidence type="ECO:0000256" key="3">
    <source>
        <dbReference type="ARBA" id="ARBA00023163"/>
    </source>
</evidence>
<evidence type="ECO:0000256" key="4">
    <source>
        <dbReference type="PROSITE-ProRule" id="PRU00335"/>
    </source>
</evidence>
<accession>A0AB39UT62</accession>
<dbReference type="GO" id="GO:0003677">
    <property type="term" value="F:DNA binding"/>
    <property type="evidence" value="ECO:0007669"/>
    <property type="project" value="UniProtKB-UniRule"/>
</dbReference>
<name>A0AB39UT62_9GAMM</name>
<dbReference type="AlphaFoldDB" id="A0AB39UT62"/>
<gene>
    <name evidence="6" type="ORF">AAIA72_11775</name>
</gene>
<dbReference type="PANTHER" id="PTHR47506">
    <property type="entry name" value="TRANSCRIPTIONAL REGULATORY PROTEIN"/>
    <property type="match status" value="1"/>
</dbReference>
<evidence type="ECO:0000259" key="5">
    <source>
        <dbReference type="PROSITE" id="PS50977"/>
    </source>
</evidence>
<dbReference type="PANTHER" id="PTHR47506:SF8">
    <property type="entry name" value="REPRESSOR OF PUTATIVE XENOBIOTIC REDUCTASE TETR FAMILY-RELATED"/>
    <property type="match status" value="1"/>
</dbReference>
<dbReference type="InterPro" id="IPR001647">
    <property type="entry name" value="HTH_TetR"/>
</dbReference>
<sequence>MKQDRQSTLNRAMQLFWAKGFHATSMRHLQEAVDMRPGSLYALFGSKEGIFREVLRHYTERGQKQLEACVRGAGSPLKGLEAFFRKILLEQRHSAPSDQCLLAKTVLELDESHGELLEEARSHLRAMEERFAALLAQSQSTGELPGESDPRILARYLQIQLMGLRTWARLNDDDAMIALLVDELFERLRSGQILATFQIPSHLQGN</sequence>
<dbReference type="Gene3D" id="1.10.10.60">
    <property type="entry name" value="Homeodomain-like"/>
    <property type="match status" value="1"/>
</dbReference>
<keyword evidence="2 4" id="KW-0238">DNA-binding</keyword>
<dbReference type="PROSITE" id="PS50977">
    <property type="entry name" value="HTH_TETR_2"/>
    <property type="match status" value="1"/>
</dbReference>
<feature type="domain" description="HTH tetR-type" evidence="5">
    <location>
        <begin position="2"/>
        <end position="62"/>
    </location>
</feature>
<organism evidence="6">
    <name type="scientific">Thermohahella caldifontis</name>
    <dbReference type="NCBI Taxonomy" id="3142973"/>
    <lineage>
        <taxon>Bacteria</taxon>
        <taxon>Pseudomonadati</taxon>
        <taxon>Pseudomonadota</taxon>
        <taxon>Gammaproteobacteria</taxon>
        <taxon>Oceanospirillales</taxon>
        <taxon>Hahellaceae</taxon>
        <taxon>Thermohahella</taxon>
    </lineage>
</organism>
<dbReference type="Pfam" id="PF16925">
    <property type="entry name" value="TetR_C_13"/>
    <property type="match status" value="1"/>
</dbReference>
<dbReference type="SUPFAM" id="SSF46689">
    <property type="entry name" value="Homeodomain-like"/>
    <property type="match status" value="1"/>
</dbReference>
<dbReference type="KEGG" id="tcd:AAIA72_11775"/>
<evidence type="ECO:0000313" key="6">
    <source>
        <dbReference type="EMBL" id="XDT71483.1"/>
    </source>
</evidence>
<dbReference type="Pfam" id="PF00440">
    <property type="entry name" value="TetR_N"/>
    <property type="match status" value="1"/>
</dbReference>
<protein>
    <submittedName>
        <fullName evidence="6">TetR/AcrR family transcriptional regulator</fullName>
    </submittedName>
</protein>
<dbReference type="InterPro" id="IPR036271">
    <property type="entry name" value="Tet_transcr_reg_TetR-rel_C_sf"/>
</dbReference>
<dbReference type="InterPro" id="IPR009057">
    <property type="entry name" value="Homeodomain-like_sf"/>
</dbReference>
<reference evidence="6" key="1">
    <citation type="submission" date="2024-05" db="EMBL/GenBank/DDBJ databases">
        <title>Genome sequencing of novel strain.</title>
        <authorList>
            <person name="Ganbat D."/>
            <person name="Ganbat S."/>
            <person name="Lee S.-J."/>
        </authorList>
    </citation>
    <scope>NUCLEOTIDE SEQUENCE</scope>
    <source>
        <strain evidence="6">SMD15-11</strain>
    </source>
</reference>
<evidence type="ECO:0000256" key="2">
    <source>
        <dbReference type="ARBA" id="ARBA00023125"/>
    </source>
</evidence>
<dbReference type="RefSeq" id="WP_369600519.1">
    <property type="nucleotide sequence ID" value="NZ_CP154858.1"/>
</dbReference>
<evidence type="ECO:0000256" key="1">
    <source>
        <dbReference type="ARBA" id="ARBA00023015"/>
    </source>
</evidence>
<dbReference type="InterPro" id="IPR011075">
    <property type="entry name" value="TetR_C"/>
</dbReference>